<dbReference type="EMBL" id="JAVRFF010000111">
    <property type="protein sequence ID" value="MDT0478086.1"/>
    <property type="molecule type" value="Genomic_DNA"/>
</dbReference>
<gene>
    <name evidence="1" type="ORF">RM863_38850</name>
</gene>
<accession>A0ABU2UXQ6</accession>
<keyword evidence="2" id="KW-1185">Reference proteome</keyword>
<sequence>MNAMRRPTGIEVGAWVRFDGQVRAVTAVTTTTVTLAQTDGSAVAVELAALLQGEDFAVIDVPVRQPLPAASLLETFPKQVREKALWWEGHILE</sequence>
<proteinExistence type="predicted"/>
<organism evidence="1 2">
    <name type="scientific">Streptomyces hintoniae</name>
    <dbReference type="NCBI Taxonomy" id="3075521"/>
    <lineage>
        <taxon>Bacteria</taxon>
        <taxon>Bacillati</taxon>
        <taxon>Actinomycetota</taxon>
        <taxon>Actinomycetes</taxon>
        <taxon>Kitasatosporales</taxon>
        <taxon>Streptomycetaceae</taxon>
        <taxon>Streptomyces</taxon>
    </lineage>
</organism>
<comment type="caution">
    <text evidence="1">The sequence shown here is derived from an EMBL/GenBank/DDBJ whole genome shotgun (WGS) entry which is preliminary data.</text>
</comment>
<dbReference type="Proteomes" id="UP001180489">
    <property type="component" value="Unassembled WGS sequence"/>
</dbReference>
<name>A0ABU2UXQ6_9ACTN</name>
<evidence type="ECO:0000313" key="2">
    <source>
        <dbReference type="Proteomes" id="UP001180489"/>
    </source>
</evidence>
<reference evidence="1" key="1">
    <citation type="submission" date="2024-05" db="EMBL/GenBank/DDBJ databases">
        <title>30 novel species of actinomycetes from the DSMZ collection.</title>
        <authorList>
            <person name="Nouioui I."/>
        </authorList>
    </citation>
    <scope>NUCLEOTIDE SEQUENCE</scope>
    <source>
        <strain evidence="1">DSM 41014</strain>
    </source>
</reference>
<evidence type="ECO:0000313" key="1">
    <source>
        <dbReference type="EMBL" id="MDT0478086.1"/>
    </source>
</evidence>
<protein>
    <submittedName>
        <fullName evidence="1">Integrase</fullName>
    </submittedName>
</protein>
<feature type="non-terminal residue" evidence="1">
    <location>
        <position position="93"/>
    </location>
</feature>